<dbReference type="EMBL" id="JADBGI010000044">
    <property type="protein sequence ID" value="MBE3002381.1"/>
    <property type="molecule type" value="Genomic_DNA"/>
</dbReference>
<organism evidence="5 6">
    <name type="scientific">Nocardiopsis coralli</name>
    <dbReference type="NCBI Taxonomy" id="2772213"/>
    <lineage>
        <taxon>Bacteria</taxon>
        <taxon>Bacillati</taxon>
        <taxon>Actinomycetota</taxon>
        <taxon>Actinomycetes</taxon>
        <taxon>Streptosporangiales</taxon>
        <taxon>Nocardiopsidaceae</taxon>
        <taxon>Nocardiopsis</taxon>
    </lineage>
</organism>
<comment type="similarity">
    <text evidence="1">Belongs to the enoyl-CoA hydratase/isomerase family.</text>
</comment>
<evidence type="ECO:0000313" key="6">
    <source>
        <dbReference type="Proteomes" id="UP000806528"/>
    </source>
</evidence>
<feature type="compositionally biased region" description="Basic and acidic residues" evidence="2">
    <location>
        <begin position="169"/>
        <end position="178"/>
    </location>
</feature>
<evidence type="ECO:0000313" key="5">
    <source>
        <dbReference type="EMBL" id="MBE3002381.1"/>
    </source>
</evidence>
<sequence length="291" mass="30764">MPIDPARALAAEPTRTTVSWTRRDVLLYHLSLGAGAGTDPEPAYTYEDGLQTLPTFAVVAGQGISAGDAPTAAPATPGIDVALRRLLHAGQGLTVHRPIPAAGTATLTSRVTGVQDKGKAALIVYEHAATGDDGVPLWTTTTRIWARGEGGFGDDPATAPEPELPATPPDREPDLVHEHTTDPRQALLYRLNGDLNPLHADPATARAAGFDRPILHGLATYGMLAKTVTDRVLNGDARRLTSLAVRFAGPFTPGETVRTEIWRTGDDLLLRATCPERGAPVLTHARAGVLR</sequence>
<evidence type="ECO:0000256" key="1">
    <source>
        <dbReference type="ARBA" id="ARBA00005254"/>
    </source>
</evidence>
<evidence type="ECO:0000259" key="3">
    <source>
        <dbReference type="Pfam" id="PF01575"/>
    </source>
</evidence>
<gene>
    <name evidence="5" type="ORF">IDM40_27325</name>
</gene>
<dbReference type="InterPro" id="IPR029069">
    <property type="entry name" value="HotDog_dom_sf"/>
</dbReference>
<dbReference type="RefSeq" id="WP_193124968.1">
    <property type="nucleotide sequence ID" value="NZ_JADBGI010000044.1"/>
</dbReference>
<feature type="region of interest" description="Disordered" evidence="2">
    <location>
        <begin position="148"/>
        <end position="178"/>
    </location>
</feature>
<proteinExistence type="inferred from homology"/>
<name>A0ABR9PEV8_9ACTN</name>
<dbReference type="Pfam" id="PF01575">
    <property type="entry name" value="MaoC_dehydratas"/>
    <property type="match status" value="1"/>
</dbReference>
<accession>A0ABR9PEV8</accession>
<dbReference type="PANTHER" id="PTHR13078">
    <property type="entry name" value="PEROXISOMAL MULTIFUNCTIONAL ENZYME TYPE 2-RELATED"/>
    <property type="match status" value="1"/>
</dbReference>
<dbReference type="InterPro" id="IPR054357">
    <property type="entry name" value="MFE-2_N"/>
</dbReference>
<dbReference type="InterPro" id="IPR002539">
    <property type="entry name" value="MaoC-like_dom"/>
</dbReference>
<reference evidence="5 6" key="1">
    <citation type="submission" date="2020-09" db="EMBL/GenBank/DDBJ databases">
        <title>Diversity and distribution of actinomycetes associated with coral in the coast of Hainan.</title>
        <authorList>
            <person name="Li F."/>
        </authorList>
    </citation>
    <scope>NUCLEOTIDE SEQUENCE [LARGE SCALE GENOMIC DNA]</scope>
    <source>
        <strain evidence="5 6">HNM0947</strain>
    </source>
</reference>
<dbReference type="CDD" id="cd03448">
    <property type="entry name" value="HDE_HSD"/>
    <property type="match status" value="1"/>
</dbReference>
<dbReference type="SUPFAM" id="SSF54637">
    <property type="entry name" value="Thioesterase/thiol ester dehydrase-isomerase"/>
    <property type="match status" value="2"/>
</dbReference>
<dbReference type="PANTHER" id="PTHR13078:SF59">
    <property type="entry name" value="ENOYL-COA HYDRATASE CHSH3"/>
    <property type="match status" value="1"/>
</dbReference>
<comment type="caution">
    <text evidence="5">The sequence shown here is derived from an EMBL/GenBank/DDBJ whole genome shotgun (WGS) entry which is preliminary data.</text>
</comment>
<keyword evidence="6" id="KW-1185">Reference proteome</keyword>
<evidence type="ECO:0000256" key="2">
    <source>
        <dbReference type="SAM" id="MobiDB-lite"/>
    </source>
</evidence>
<feature type="domain" description="MaoC-like" evidence="3">
    <location>
        <begin position="167"/>
        <end position="267"/>
    </location>
</feature>
<feature type="domain" description="Peroxisomal multifunctional enzyme type 2-like N-terminal" evidence="4">
    <location>
        <begin position="20"/>
        <end position="147"/>
    </location>
</feature>
<dbReference type="Pfam" id="PF22622">
    <property type="entry name" value="MFE-2_hydrat-2_N"/>
    <property type="match status" value="1"/>
</dbReference>
<protein>
    <submittedName>
        <fullName evidence="5">MaoC family dehydratase N-terminal domain-containing protein</fullName>
    </submittedName>
</protein>
<dbReference type="Gene3D" id="3.10.129.10">
    <property type="entry name" value="Hotdog Thioesterase"/>
    <property type="match status" value="1"/>
</dbReference>
<evidence type="ECO:0000259" key="4">
    <source>
        <dbReference type="Pfam" id="PF22622"/>
    </source>
</evidence>
<dbReference type="Proteomes" id="UP000806528">
    <property type="component" value="Unassembled WGS sequence"/>
</dbReference>